<evidence type="ECO:0000256" key="3">
    <source>
        <dbReference type="ARBA" id="ARBA00023163"/>
    </source>
</evidence>
<evidence type="ECO:0000313" key="6">
    <source>
        <dbReference type="Proteomes" id="UP000759131"/>
    </source>
</evidence>
<evidence type="ECO:0000256" key="2">
    <source>
        <dbReference type="ARBA" id="ARBA00023015"/>
    </source>
</evidence>
<dbReference type="EMBL" id="CAJPIZ010022087">
    <property type="protein sequence ID" value="CAG2117843.1"/>
    <property type="molecule type" value="Genomic_DNA"/>
</dbReference>
<dbReference type="GO" id="GO:0006355">
    <property type="term" value="P:regulation of DNA-templated transcription"/>
    <property type="evidence" value="ECO:0007669"/>
    <property type="project" value="InterPro"/>
</dbReference>
<keyword evidence="2" id="KW-0805">Transcription regulation</keyword>
<dbReference type="AlphaFoldDB" id="A0A7R9QB56"/>
<name>A0A7R9QB56_9ACAR</name>
<keyword evidence="3" id="KW-0804">Transcription</keyword>
<comment type="subcellular location">
    <subcellularLocation>
        <location evidence="1">Nucleus</location>
    </subcellularLocation>
</comment>
<evidence type="ECO:0000313" key="5">
    <source>
        <dbReference type="EMBL" id="CAD7639441.1"/>
    </source>
</evidence>
<proteinExistence type="predicted"/>
<dbReference type="OrthoDB" id="6512663at2759"/>
<evidence type="ECO:0000256" key="1">
    <source>
        <dbReference type="ARBA" id="ARBA00004123"/>
    </source>
</evidence>
<dbReference type="InterPro" id="IPR011520">
    <property type="entry name" value="Vg_fam"/>
</dbReference>
<keyword evidence="6" id="KW-1185">Reference proteome</keyword>
<sequence length="246" mass="26328">MDTILYKKIPDKYCKLYYYKTISINLNNHHGTNLTVPMAQRSFPPSFWNINHQPVLSHHHTGGAGGGQSGLCLPGSSSQVHELYADAYHHPSALHPASIHHQTGADPWHYTLSAAAAATASNPYSAAAHHHHHHRAAAIHELSSYSAAAATNRFNTAPYSSLLLQPASMRSTRLTPVSATCTAAAFDKSAAVDVGAMSWPTNSRYHHDQQTAAMNFAAGIDPSNYSASAAYGAAMSAAMSEIAKRA</sequence>
<gene>
    <name evidence="5" type="ORF">OSB1V03_LOCUS17796</name>
</gene>
<accession>A0A7R9QB56</accession>
<protein>
    <submittedName>
        <fullName evidence="5">Uncharacterized protein</fullName>
    </submittedName>
</protein>
<reference evidence="5" key="1">
    <citation type="submission" date="2020-11" db="EMBL/GenBank/DDBJ databases">
        <authorList>
            <person name="Tran Van P."/>
        </authorList>
    </citation>
    <scope>NUCLEOTIDE SEQUENCE</scope>
</reference>
<dbReference type="Proteomes" id="UP000759131">
    <property type="component" value="Unassembled WGS sequence"/>
</dbReference>
<dbReference type="PANTHER" id="PTHR15950">
    <property type="entry name" value="TRANSCRIPTION COFACTOR VESTIGIAL-LIKE PROTEIN"/>
    <property type="match status" value="1"/>
</dbReference>
<evidence type="ECO:0000256" key="4">
    <source>
        <dbReference type="ARBA" id="ARBA00023242"/>
    </source>
</evidence>
<dbReference type="GO" id="GO:0005634">
    <property type="term" value="C:nucleus"/>
    <property type="evidence" value="ECO:0007669"/>
    <property type="project" value="UniProtKB-SubCell"/>
</dbReference>
<dbReference type="PANTHER" id="PTHR15950:SF15">
    <property type="entry name" value="PROTEIN VESTIGIAL"/>
    <property type="match status" value="1"/>
</dbReference>
<keyword evidence="4" id="KW-0539">Nucleus</keyword>
<organism evidence="5">
    <name type="scientific">Medioppia subpectinata</name>
    <dbReference type="NCBI Taxonomy" id="1979941"/>
    <lineage>
        <taxon>Eukaryota</taxon>
        <taxon>Metazoa</taxon>
        <taxon>Ecdysozoa</taxon>
        <taxon>Arthropoda</taxon>
        <taxon>Chelicerata</taxon>
        <taxon>Arachnida</taxon>
        <taxon>Acari</taxon>
        <taxon>Acariformes</taxon>
        <taxon>Sarcoptiformes</taxon>
        <taxon>Oribatida</taxon>
        <taxon>Brachypylina</taxon>
        <taxon>Oppioidea</taxon>
        <taxon>Oppiidae</taxon>
        <taxon>Medioppia</taxon>
    </lineage>
</organism>
<dbReference type="EMBL" id="OC876662">
    <property type="protein sequence ID" value="CAD7639441.1"/>
    <property type="molecule type" value="Genomic_DNA"/>
</dbReference>